<feature type="transmembrane region" description="Helical" evidence="1">
    <location>
        <begin position="124"/>
        <end position="149"/>
    </location>
</feature>
<dbReference type="RefSeq" id="XP_001318846.1">
    <property type="nucleotide sequence ID" value="XM_001318811.1"/>
</dbReference>
<dbReference type="VEuPathDB" id="TrichDB:TVAG_056170"/>
<feature type="transmembrane region" description="Helical" evidence="1">
    <location>
        <begin position="87"/>
        <end position="103"/>
    </location>
</feature>
<dbReference type="VEuPathDB" id="TrichDB:TVAGG3_0217530"/>
<keyword evidence="1" id="KW-0472">Membrane</keyword>
<accession>A2EL70</accession>
<evidence type="ECO:0000313" key="3">
    <source>
        <dbReference type="Proteomes" id="UP000001542"/>
    </source>
</evidence>
<keyword evidence="3" id="KW-1185">Reference proteome</keyword>
<evidence type="ECO:0008006" key="4">
    <source>
        <dbReference type="Google" id="ProtNLM"/>
    </source>
</evidence>
<proteinExistence type="predicted"/>
<name>A2EL70_TRIV3</name>
<dbReference type="InParanoid" id="A2EL70"/>
<gene>
    <name evidence="2" type="ORF">TVAG_056170</name>
</gene>
<feature type="transmembrane region" description="Helical" evidence="1">
    <location>
        <begin position="376"/>
        <end position="406"/>
    </location>
</feature>
<dbReference type="KEGG" id="tva:4764502"/>
<organism evidence="2 3">
    <name type="scientific">Trichomonas vaginalis (strain ATCC PRA-98 / G3)</name>
    <dbReference type="NCBI Taxonomy" id="412133"/>
    <lineage>
        <taxon>Eukaryota</taxon>
        <taxon>Metamonada</taxon>
        <taxon>Parabasalia</taxon>
        <taxon>Trichomonadida</taxon>
        <taxon>Trichomonadidae</taxon>
        <taxon>Trichomonas</taxon>
    </lineage>
</organism>
<protein>
    <recommendedName>
        <fullName evidence="4">Transmembrane 9 superfamily member</fullName>
    </recommendedName>
</protein>
<feature type="transmembrane region" description="Helical" evidence="1">
    <location>
        <begin position="312"/>
        <end position="333"/>
    </location>
</feature>
<sequence length="408" mass="45506">MLANDFQLTFNINGSRATVPLSHDRKYLNTHYTFKLFSNSNGHLRINSIQSSNPVNISSGKPINITYNFERINSVKYFSFPDSLKKVYFFIALFLAIFFILIVKPDFSSRPVSAVVSAVPQNSYILAVFCGAGAGIIAFSIALSIIFSIKPAAYKSWWLTYAIPAAASSFINSIVTSFLCVTWKLKDIASAHYFAPLLVPAVFLTILFSILWIPVCVGSCISIPLKLIFYFIISVIFIKLPVNLITSLIASLTFNFNNFHHLINISVRRLVFNRRSFLVFANCLLFVIIFPASRSIDNAFKYPTSNVNWFSIFYVIPIWFFCCICIGISSLALGDAEDWAMFAFISAGGAGFVFWVVKMIIYIFVDKMNGTLQVSFQAGIVGFICVFISLAGGSISTLSALFWIMING</sequence>
<keyword evidence="1" id="KW-1133">Transmembrane helix</keyword>
<keyword evidence="1" id="KW-0812">Transmembrane</keyword>
<evidence type="ECO:0000256" key="1">
    <source>
        <dbReference type="SAM" id="Phobius"/>
    </source>
</evidence>
<feature type="transmembrane region" description="Helical" evidence="1">
    <location>
        <begin position="275"/>
        <end position="292"/>
    </location>
</feature>
<reference evidence="2" key="2">
    <citation type="journal article" date="2007" name="Science">
        <title>Draft genome sequence of the sexually transmitted pathogen Trichomonas vaginalis.</title>
        <authorList>
            <person name="Carlton J.M."/>
            <person name="Hirt R.P."/>
            <person name="Silva J.C."/>
            <person name="Delcher A.L."/>
            <person name="Schatz M."/>
            <person name="Zhao Q."/>
            <person name="Wortman J.R."/>
            <person name="Bidwell S.L."/>
            <person name="Alsmark U.C.M."/>
            <person name="Besteiro S."/>
            <person name="Sicheritz-Ponten T."/>
            <person name="Noel C.J."/>
            <person name="Dacks J.B."/>
            <person name="Foster P.G."/>
            <person name="Simillion C."/>
            <person name="Van de Peer Y."/>
            <person name="Miranda-Saavedra D."/>
            <person name="Barton G.J."/>
            <person name="Westrop G.D."/>
            <person name="Mueller S."/>
            <person name="Dessi D."/>
            <person name="Fiori P.L."/>
            <person name="Ren Q."/>
            <person name="Paulsen I."/>
            <person name="Zhang H."/>
            <person name="Bastida-Corcuera F.D."/>
            <person name="Simoes-Barbosa A."/>
            <person name="Brown M.T."/>
            <person name="Hayes R.D."/>
            <person name="Mukherjee M."/>
            <person name="Okumura C.Y."/>
            <person name="Schneider R."/>
            <person name="Smith A.J."/>
            <person name="Vanacova S."/>
            <person name="Villalvazo M."/>
            <person name="Haas B.J."/>
            <person name="Pertea M."/>
            <person name="Feldblyum T.V."/>
            <person name="Utterback T.R."/>
            <person name="Shu C.L."/>
            <person name="Osoegawa K."/>
            <person name="de Jong P.J."/>
            <person name="Hrdy I."/>
            <person name="Horvathova L."/>
            <person name="Zubacova Z."/>
            <person name="Dolezal P."/>
            <person name="Malik S.B."/>
            <person name="Logsdon J.M. Jr."/>
            <person name="Henze K."/>
            <person name="Gupta A."/>
            <person name="Wang C.C."/>
            <person name="Dunne R.L."/>
            <person name="Upcroft J.A."/>
            <person name="Upcroft P."/>
            <person name="White O."/>
            <person name="Salzberg S.L."/>
            <person name="Tang P."/>
            <person name="Chiu C.-H."/>
            <person name="Lee Y.-S."/>
            <person name="Embley T.M."/>
            <person name="Coombs G.H."/>
            <person name="Mottram J.C."/>
            <person name="Tachezy J."/>
            <person name="Fraser-Liggett C.M."/>
            <person name="Johnson P.J."/>
        </authorList>
    </citation>
    <scope>NUCLEOTIDE SEQUENCE [LARGE SCALE GENOMIC DNA]</scope>
    <source>
        <strain evidence="2">G3</strain>
    </source>
</reference>
<evidence type="ECO:0000313" key="2">
    <source>
        <dbReference type="EMBL" id="EAY06623.1"/>
    </source>
</evidence>
<dbReference type="EMBL" id="DS113419">
    <property type="protein sequence ID" value="EAY06623.1"/>
    <property type="molecule type" value="Genomic_DNA"/>
</dbReference>
<feature type="transmembrane region" description="Helical" evidence="1">
    <location>
        <begin position="227"/>
        <end position="254"/>
    </location>
</feature>
<feature type="transmembrane region" description="Helical" evidence="1">
    <location>
        <begin position="193"/>
        <end position="215"/>
    </location>
</feature>
<dbReference type="Proteomes" id="UP000001542">
    <property type="component" value="Unassembled WGS sequence"/>
</dbReference>
<dbReference type="AlphaFoldDB" id="A2EL70"/>
<reference evidence="2" key="1">
    <citation type="submission" date="2006-10" db="EMBL/GenBank/DDBJ databases">
        <authorList>
            <person name="Amadeo P."/>
            <person name="Zhao Q."/>
            <person name="Wortman J."/>
            <person name="Fraser-Liggett C."/>
            <person name="Carlton J."/>
        </authorList>
    </citation>
    <scope>NUCLEOTIDE SEQUENCE</scope>
    <source>
        <strain evidence="2">G3</strain>
    </source>
</reference>
<feature type="transmembrane region" description="Helical" evidence="1">
    <location>
        <begin position="161"/>
        <end position="181"/>
    </location>
</feature>
<feature type="transmembrane region" description="Helical" evidence="1">
    <location>
        <begin position="340"/>
        <end position="364"/>
    </location>
</feature>
<dbReference type="OrthoDB" id="10629021at2759"/>